<comment type="caution">
    <text evidence="2">The sequence shown here is derived from an EMBL/GenBank/DDBJ whole genome shotgun (WGS) entry which is preliminary data.</text>
</comment>
<dbReference type="Proteomes" id="UP001596328">
    <property type="component" value="Unassembled WGS sequence"/>
</dbReference>
<gene>
    <name evidence="2" type="ORF">ACFQE1_01490</name>
</gene>
<keyword evidence="3" id="KW-1185">Reference proteome</keyword>
<accession>A0ABD5RUK0</accession>
<proteinExistence type="predicted"/>
<evidence type="ECO:0000313" key="2">
    <source>
        <dbReference type="EMBL" id="MFC6723084.1"/>
    </source>
</evidence>
<dbReference type="InterPro" id="IPR055943">
    <property type="entry name" value="DUF7521"/>
</dbReference>
<evidence type="ECO:0000256" key="1">
    <source>
        <dbReference type="SAM" id="Phobius"/>
    </source>
</evidence>
<protein>
    <recommendedName>
        <fullName evidence="4">YapH protein</fullName>
    </recommendedName>
</protein>
<reference evidence="2 3" key="1">
    <citation type="journal article" date="2019" name="Int. J. Syst. Evol. Microbiol.">
        <title>The Global Catalogue of Microorganisms (GCM) 10K type strain sequencing project: providing services to taxonomists for standard genome sequencing and annotation.</title>
        <authorList>
            <consortium name="The Broad Institute Genomics Platform"/>
            <consortium name="The Broad Institute Genome Sequencing Center for Infectious Disease"/>
            <person name="Wu L."/>
            <person name="Ma J."/>
        </authorList>
    </citation>
    <scope>NUCLEOTIDE SEQUENCE [LARGE SCALE GENOMIC DNA]</scope>
    <source>
        <strain evidence="2 3">NBRC 111368</strain>
    </source>
</reference>
<evidence type="ECO:0000313" key="3">
    <source>
        <dbReference type="Proteomes" id="UP001596328"/>
    </source>
</evidence>
<feature type="transmembrane region" description="Helical" evidence="1">
    <location>
        <begin position="69"/>
        <end position="90"/>
    </location>
</feature>
<dbReference type="Pfam" id="PF24365">
    <property type="entry name" value="DUF7521"/>
    <property type="match status" value="1"/>
</dbReference>
<feature type="transmembrane region" description="Helical" evidence="1">
    <location>
        <begin position="40"/>
        <end position="63"/>
    </location>
</feature>
<organism evidence="2 3">
    <name type="scientific">Halobium palmae</name>
    <dbReference type="NCBI Taxonomy" id="1776492"/>
    <lineage>
        <taxon>Archaea</taxon>
        <taxon>Methanobacteriati</taxon>
        <taxon>Methanobacteriota</taxon>
        <taxon>Stenosarchaea group</taxon>
        <taxon>Halobacteria</taxon>
        <taxon>Halobacteriales</taxon>
        <taxon>Haloferacaceae</taxon>
        <taxon>Halobium</taxon>
    </lineage>
</organism>
<keyword evidence="1" id="KW-1133">Transmembrane helix</keyword>
<keyword evidence="1" id="KW-0472">Membrane</keyword>
<sequence>MTPTITTAVIVLKTLTLVLGGSITFYAFKAYRRTTSPALRALALGFGAVTLGALFAGIIDQLLPLNPDFALVVESSFTTIGFGIILYSLYVE</sequence>
<feature type="transmembrane region" description="Helical" evidence="1">
    <location>
        <begin position="6"/>
        <end position="28"/>
    </location>
</feature>
<dbReference type="AlphaFoldDB" id="A0ABD5RUK0"/>
<evidence type="ECO:0008006" key="4">
    <source>
        <dbReference type="Google" id="ProtNLM"/>
    </source>
</evidence>
<keyword evidence="1" id="KW-0812">Transmembrane</keyword>
<dbReference type="EMBL" id="JBHSWU010000003">
    <property type="protein sequence ID" value="MFC6723084.1"/>
    <property type="molecule type" value="Genomic_DNA"/>
</dbReference>
<name>A0ABD5RUK0_9EURY</name>